<gene>
    <name evidence="2" type="ORF">HGMM_F52D02C07</name>
</gene>
<keyword evidence="1" id="KW-0175">Coiled coil</keyword>
<evidence type="ECO:0000256" key="1">
    <source>
        <dbReference type="SAM" id="Coils"/>
    </source>
</evidence>
<sequence>MKLAEALLERKHLQTEIEQLRHRLGRVAQVQEGDEPVEDPHELLKELELKIRQLEGTIVKINRTNTQAKLADGRTLMEAIAERDMLMLRCIAWRELANAARPERDRYNHREIKFVPTVSSRAVQQEADRFAKQLRELDTQIQAKNWEVELL</sequence>
<feature type="coiled-coil region" evidence="1">
    <location>
        <begin position="3"/>
        <end position="64"/>
    </location>
</feature>
<protein>
    <submittedName>
        <fullName evidence="2">Hypothetical conserved protein</fullName>
    </submittedName>
</protein>
<accession>H5SNJ2</accession>
<organism evidence="2">
    <name type="scientific">uncultured Acetothermia bacterium</name>
    <dbReference type="NCBI Taxonomy" id="236499"/>
    <lineage>
        <taxon>Bacteria</taxon>
        <taxon>Candidatus Bipolaricaulota</taxon>
        <taxon>environmental samples</taxon>
    </lineage>
</organism>
<proteinExistence type="predicted"/>
<dbReference type="Gene3D" id="6.10.320.10">
    <property type="match status" value="1"/>
</dbReference>
<dbReference type="AlphaFoldDB" id="H5SNJ2"/>
<dbReference type="CDD" id="cd12208">
    <property type="entry name" value="DIP1984-like"/>
    <property type="match status" value="1"/>
</dbReference>
<evidence type="ECO:0000313" key="2">
    <source>
        <dbReference type="EMBL" id="BAL57728.1"/>
    </source>
</evidence>
<reference evidence="2" key="2">
    <citation type="journal article" date="2012" name="PLoS ONE">
        <title>A Deeply Branching Thermophilic Bacterium with an Ancient Acetyl-CoA Pathway Dominates a Subsurface Ecosystem.</title>
        <authorList>
            <person name="Takami H."/>
            <person name="Noguchi H."/>
            <person name="Takaki Y."/>
            <person name="Uchiyama I."/>
            <person name="Toyoda A."/>
            <person name="Nishi S."/>
            <person name="Chee G.-J."/>
            <person name="Arai W."/>
            <person name="Nunoura T."/>
            <person name="Itoh T."/>
            <person name="Hattori M."/>
            <person name="Takai K."/>
        </authorList>
    </citation>
    <scope>NUCLEOTIDE SEQUENCE</scope>
</reference>
<dbReference type="NCBIfam" id="NF038048">
    <property type="entry name" value="DIP1984_fam"/>
    <property type="match status" value="1"/>
</dbReference>
<dbReference type="EMBL" id="AP011783">
    <property type="protein sequence ID" value="BAL57728.1"/>
    <property type="molecule type" value="Genomic_DNA"/>
</dbReference>
<dbReference type="Pfam" id="PF20935">
    <property type="entry name" value="DUF6847"/>
    <property type="match status" value="1"/>
</dbReference>
<reference evidence="2" key="1">
    <citation type="journal article" date="2005" name="Environ. Microbiol.">
        <title>Genetic and functional properties of uncultivated thermophilic crenarchaeotes from a subsurface gold mine as revealed by analysis of genome fragments.</title>
        <authorList>
            <person name="Nunoura T."/>
            <person name="Hirayama H."/>
            <person name="Takami H."/>
            <person name="Oida H."/>
            <person name="Nishi S."/>
            <person name="Shimamura S."/>
            <person name="Suzuki Y."/>
            <person name="Inagaki F."/>
            <person name="Takai K."/>
            <person name="Nealson K.H."/>
            <person name="Horikoshi K."/>
        </authorList>
    </citation>
    <scope>NUCLEOTIDE SEQUENCE</scope>
</reference>
<name>H5SNJ2_9BACT</name>
<dbReference type="InterPro" id="IPR047741">
    <property type="entry name" value="DIP1984-like"/>
</dbReference>